<name>A0ABQ9PUX9_9PEZI</name>
<sequence length="51" mass="5544">MTSPPSYTATTRRAGRTPYRPFLSEPPDPLTLRAVKPKPGPSACALHCSMM</sequence>
<evidence type="ECO:0000313" key="3">
    <source>
        <dbReference type="Proteomes" id="UP001169217"/>
    </source>
</evidence>
<accession>A0ABQ9PUX9</accession>
<keyword evidence="3" id="KW-1185">Reference proteome</keyword>
<proteinExistence type="predicted"/>
<dbReference type="EMBL" id="JARUPT010000210">
    <property type="protein sequence ID" value="KAK0375328.1"/>
    <property type="molecule type" value="Genomic_DNA"/>
</dbReference>
<evidence type="ECO:0000313" key="2">
    <source>
        <dbReference type="EMBL" id="KAK0375328.1"/>
    </source>
</evidence>
<dbReference type="Proteomes" id="UP001169217">
    <property type="component" value="Unassembled WGS sequence"/>
</dbReference>
<reference evidence="2" key="1">
    <citation type="submission" date="2023-04" db="EMBL/GenBank/DDBJ databases">
        <title>Colletotrichum limetticola genome sequence.</title>
        <authorList>
            <person name="Baroncelli R."/>
        </authorList>
    </citation>
    <scope>NUCLEOTIDE SEQUENCE</scope>
    <source>
        <strain evidence="2">KLA-Anderson</strain>
    </source>
</reference>
<feature type="region of interest" description="Disordered" evidence="1">
    <location>
        <begin position="1"/>
        <end position="40"/>
    </location>
</feature>
<comment type="caution">
    <text evidence="2">The sequence shown here is derived from an EMBL/GenBank/DDBJ whole genome shotgun (WGS) entry which is preliminary data.</text>
</comment>
<gene>
    <name evidence="2" type="ORF">CLIM01_07327</name>
</gene>
<evidence type="ECO:0000256" key="1">
    <source>
        <dbReference type="SAM" id="MobiDB-lite"/>
    </source>
</evidence>
<organism evidence="2 3">
    <name type="scientific">Colletotrichum limetticola</name>
    <dbReference type="NCBI Taxonomy" id="1209924"/>
    <lineage>
        <taxon>Eukaryota</taxon>
        <taxon>Fungi</taxon>
        <taxon>Dikarya</taxon>
        <taxon>Ascomycota</taxon>
        <taxon>Pezizomycotina</taxon>
        <taxon>Sordariomycetes</taxon>
        <taxon>Hypocreomycetidae</taxon>
        <taxon>Glomerellales</taxon>
        <taxon>Glomerellaceae</taxon>
        <taxon>Colletotrichum</taxon>
        <taxon>Colletotrichum acutatum species complex</taxon>
    </lineage>
</organism>
<protein>
    <submittedName>
        <fullName evidence="2">Uncharacterized protein</fullName>
    </submittedName>
</protein>
<feature type="compositionally biased region" description="Polar residues" evidence="1">
    <location>
        <begin position="1"/>
        <end position="11"/>
    </location>
</feature>